<protein>
    <recommendedName>
        <fullName evidence="6">FAD/NAD(P)-binding domain-containing protein</fullName>
    </recommendedName>
</protein>
<feature type="region of interest" description="Disordered" evidence="5">
    <location>
        <begin position="1"/>
        <end position="22"/>
    </location>
</feature>
<organism evidence="7 8">
    <name type="scientific">Teladorsagia circumcincta</name>
    <name type="common">Brown stomach worm</name>
    <name type="synonym">Ostertagia circumcincta</name>
    <dbReference type="NCBI Taxonomy" id="45464"/>
    <lineage>
        <taxon>Eukaryota</taxon>
        <taxon>Metazoa</taxon>
        <taxon>Ecdysozoa</taxon>
        <taxon>Nematoda</taxon>
        <taxon>Chromadorea</taxon>
        <taxon>Rhabditida</taxon>
        <taxon>Rhabditina</taxon>
        <taxon>Rhabditomorpha</taxon>
        <taxon>Strongyloidea</taxon>
        <taxon>Trichostrongylidae</taxon>
        <taxon>Teladorsagia</taxon>
    </lineage>
</organism>
<dbReference type="AlphaFoldDB" id="A0A2G9TXA2"/>
<evidence type="ECO:0000256" key="4">
    <source>
        <dbReference type="ARBA" id="ARBA00023002"/>
    </source>
</evidence>
<dbReference type="GO" id="GO:0016651">
    <property type="term" value="F:oxidoreductase activity, acting on NAD(P)H"/>
    <property type="evidence" value="ECO:0007669"/>
    <property type="project" value="TreeGrafter"/>
</dbReference>
<keyword evidence="3" id="KW-0274">FAD</keyword>
<evidence type="ECO:0000256" key="3">
    <source>
        <dbReference type="ARBA" id="ARBA00022827"/>
    </source>
</evidence>
<keyword evidence="8" id="KW-1185">Reference proteome</keyword>
<dbReference type="EMBL" id="KZ351842">
    <property type="protein sequence ID" value="PIO62641.1"/>
    <property type="molecule type" value="Genomic_DNA"/>
</dbReference>
<dbReference type="InterPro" id="IPR023753">
    <property type="entry name" value="FAD/NAD-binding_dom"/>
</dbReference>
<reference evidence="7 8" key="1">
    <citation type="submission" date="2015-09" db="EMBL/GenBank/DDBJ databases">
        <title>Draft genome of the parasitic nematode Teladorsagia circumcincta isolate WARC Sus (inbred).</title>
        <authorList>
            <person name="Mitreva M."/>
        </authorList>
    </citation>
    <scope>NUCLEOTIDE SEQUENCE [LARGE SCALE GENOMIC DNA]</scope>
    <source>
        <strain evidence="7 8">S</strain>
    </source>
</reference>
<evidence type="ECO:0000313" key="8">
    <source>
        <dbReference type="Proteomes" id="UP000230423"/>
    </source>
</evidence>
<evidence type="ECO:0000256" key="2">
    <source>
        <dbReference type="ARBA" id="ARBA00022630"/>
    </source>
</evidence>
<proteinExistence type="predicted"/>
<dbReference type="InterPro" id="IPR036188">
    <property type="entry name" value="FAD/NAD-bd_sf"/>
</dbReference>
<name>A0A2G9TXA2_TELCI</name>
<evidence type="ECO:0000313" key="7">
    <source>
        <dbReference type="EMBL" id="PIO62641.1"/>
    </source>
</evidence>
<sequence>LSRPPSAPSAPSSRPKYESSFRVKEEDGDLIISTTEKQLELERRAPTCGIKTLPNEIPIIVVGAGVSASAFVEHARMNGCAAPITMISDDSNPPYDRTRLSKEPGMEAKELRFRGDDYYKENHIDIMLNTKVTAVDTTRRNVTLSTGEQLPYSKLVLALGGKPKKLPIPGADLK</sequence>
<dbReference type="SUPFAM" id="SSF51905">
    <property type="entry name" value="FAD/NAD(P)-binding domain"/>
    <property type="match status" value="1"/>
</dbReference>
<keyword evidence="4" id="KW-0560">Oxidoreductase</keyword>
<feature type="non-terminal residue" evidence="7">
    <location>
        <position position="1"/>
    </location>
</feature>
<evidence type="ECO:0000256" key="5">
    <source>
        <dbReference type="SAM" id="MobiDB-lite"/>
    </source>
</evidence>
<dbReference type="GO" id="GO:0005737">
    <property type="term" value="C:cytoplasm"/>
    <property type="evidence" value="ECO:0007669"/>
    <property type="project" value="TreeGrafter"/>
</dbReference>
<dbReference type="InterPro" id="IPR050446">
    <property type="entry name" value="FAD-oxidoreductase/Apoptosis"/>
</dbReference>
<dbReference type="Pfam" id="PF07992">
    <property type="entry name" value="Pyr_redox_2"/>
    <property type="match status" value="1"/>
</dbReference>
<dbReference type="Proteomes" id="UP000230423">
    <property type="component" value="Unassembled WGS sequence"/>
</dbReference>
<dbReference type="Gene3D" id="3.50.50.60">
    <property type="entry name" value="FAD/NAD(P)-binding domain"/>
    <property type="match status" value="2"/>
</dbReference>
<keyword evidence="2" id="KW-0285">Flavoprotein</keyword>
<comment type="cofactor">
    <cofactor evidence="1">
        <name>FAD</name>
        <dbReference type="ChEBI" id="CHEBI:57692"/>
    </cofactor>
</comment>
<dbReference type="PANTHER" id="PTHR43557:SF2">
    <property type="entry name" value="RIESKE DOMAIN-CONTAINING PROTEIN-RELATED"/>
    <property type="match status" value="1"/>
</dbReference>
<feature type="domain" description="FAD/NAD(P)-binding" evidence="6">
    <location>
        <begin position="59"/>
        <end position="171"/>
    </location>
</feature>
<evidence type="ECO:0000256" key="1">
    <source>
        <dbReference type="ARBA" id="ARBA00001974"/>
    </source>
</evidence>
<evidence type="ECO:0000259" key="6">
    <source>
        <dbReference type="Pfam" id="PF07992"/>
    </source>
</evidence>
<gene>
    <name evidence="7" type="ORF">TELCIR_15788</name>
</gene>
<accession>A0A2G9TXA2</accession>
<dbReference type="OrthoDB" id="432169at2759"/>
<dbReference type="PANTHER" id="PTHR43557">
    <property type="entry name" value="APOPTOSIS-INDUCING FACTOR 1"/>
    <property type="match status" value="1"/>
</dbReference>
<feature type="non-terminal residue" evidence="7">
    <location>
        <position position="174"/>
    </location>
</feature>